<dbReference type="AlphaFoldDB" id="A0A2U3BDP5"/>
<proteinExistence type="predicted"/>
<comment type="caution">
    <text evidence="1">The sequence shown here is derived from an EMBL/GenBank/DDBJ whole genome shotgun (WGS) entry which is preliminary data.</text>
</comment>
<accession>A0A2U3BDP5</accession>
<protein>
    <submittedName>
        <fullName evidence="1">Uncharacterized protein</fullName>
    </submittedName>
</protein>
<dbReference type="OrthoDB" id="5876883at2"/>
<organism evidence="1 2">
    <name type="scientific">Vibrio albus</name>
    <dbReference type="NCBI Taxonomy" id="2200953"/>
    <lineage>
        <taxon>Bacteria</taxon>
        <taxon>Pseudomonadati</taxon>
        <taxon>Pseudomonadota</taxon>
        <taxon>Gammaproteobacteria</taxon>
        <taxon>Vibrionales</taxon>
        <taxon>Vibrionaceae</taxon>
        <taxon>Vibrio</taxon>
    </lineage>
</organism>
<evidence type="ECO:0000313" key="1">
    <source>
        <dbReference type="EMBL" id="PWI34862.1"/>
    </source>
</evidence>
<dbReference type="Proteomes" id="UP000245362">
    <property type="component" value="Unassembled WGS sequence"/>
</dbReference>
<keyword evidence="2" id="KW-1185">Reference proteome</keyword>
<name>A0A2U3BDP5_9VIBR</name>
<gene>
    <name evidence="1" type="ORF">DI392_00850</name>
</gene>
<sequence>MKIKHIKERLNRLSSNRGVGKEGLSIREVRATQIKQRFTADEGDFITAVASTMDTSRAVLSNALFIEAIIDLLANDQQLCGEVMRRWNYTNGTRLAFFDEIYARSNAKEPIEGEFTRVHEPIQTCSSSART</sequence>
<evidence type="ECO:0000313" key="2">
    <source>
        <dbReference type="Proteomes" id="UP000245362"/>
    </source>
</evidence>
<reference evidence="1 2" key="1">
    <citation type="submission" date="2018-05" db="EMBL/GenBank/DDBJ databases">
        <title>Vibrio limimaris sp. nov., isolated from marine sediment.</title>
        <authorList>
            <person name="Li C.-M."/>
        </authorList>
    </citation>
    <scope>NUCLEOTIDE SEQUENCE [LARGE SCALE GENOMIC DNA]</scope>
    <source>
        <strain evidence="1 2">E4404</strain>
    </source>
</reference>
<dbReference type="RefSeq" id="WP_109318016.1">
    <property type="nucleotide sequence ID" value="NZ_QFWT01000001.1"/>
</dbReference>
<dbReference type="EMBL" id="QFWT01000001">
    <property type="protein sequence ID" value="PWI34862.1"/>
    <property type="molecule type" value="Genomic_DNA"/>
</dbReference>